<reference evidence="1 2" key="1">
    <citation type="submission" date="2020-01" db="EMBL/GenBank/DDBJ databases">
        <title>Genome sequencing of strain KACC 21507.</title>
        <authorList>
            <person name="Heo J."/>
            <person name="Kim S.-J."/>
            <person name="Kim J.-S."/>
            <person name="Hong S.-B."/>
            <person name="Kwon S.-W."/>
        </authorList>
    </citation>
    <scope>NUCLEOTIDE SEQUENCE [LARGE SCALE GENOMIC DNA]</scope>
    <source>
        <strain evidence="1 2">KACC 21507</strain>
    </source>
</reference>
<protein>
    <submittedName>
        <fullName evidence="1">DNA polymerase III subunit chi</fullName>
    </submittedName>
</protein>
<name>A0A6P1NHQ6_9PROT</name>
<accession>A0A6P1NHQ6</accession>
<dbReference type="PANTHER" id="PTHR38767:SF1">
    <property type="entry name" value="DNA POLYMERASE III SUBUNIT CHI"/>
    <property type="match status" value="1"/>
</dbReference>
<evidence type="ECO:0000313" key="1">
    <source>
        <dbReference type="EMBL" id="QHI96407.1"/>
    </source>
</evidence>
<dbReference type="Pfam" id="PF04364">
    <property type="entry name" value="DNA_pol3_chi"/>
    <property type="match status" value="1"/>
</dbReference>
<dbReference type="AlphaFoldDB" id="A0A6P1NHQ6"/>
<organism evidence="1 2">
    <name type="scientific">Aristophania vespae</name>
    <dbReference type="NCBI Taxonomy" id="2697033"/>
    <lineage>
        <taxon>Bacteria</taxon>
        <taxon>Pseudomonadati</taxon>
        <taxon>Pseudomonadota</taxon>
        <taxon>Alphaproteobacteria</taxon>
        <taxon>Acetobacterales</taxon>
        <taxon>Acetobacteraceae</taxon>
        <taxon>Aristophania</taxon>
    </lineage>
</organism>
<dbReference type="SUPFAM" id="SSF102400">
    <property type="entry name" value="DNA polymerase III chi subunit"/>
    <property type="match status" value="1"/>
</dbReference>
<keyword evidence="2" id="KW-1185">Reference proteome</keyword>
<dbReference type="GO" id="GO:0032298">
    <property type="term" value="P:positive regulation of DNA-templated DNA replication initiation"/>
    <property type="evidence" value="ECO:0007669"/>
    <property type="project" value="TreeGrafter"/>
</dbReference>
<dbReference type="PANTHER" id="PTHR38767">
    <property type="entry name" value="DNA POLYMERASE III SUBUNIT CHI"/>
    <property type="match status" value="1"/>
</dbReference>
<dbReference type="InterPro" id="IPR007459">
    <property type="entry name" value="DNA_pol3_chi"/>
</dbReference>
<proteinExistence type="predicted"/>
<gene>
    <name evidence="1" type="ORF">GT348_05870</name>
</gene>
<dbReference type="KEGG" id="bomb:GT348_05870"/>
<dbReference type="NCBIfam" id="NF004347">
    <property type="entry name" value="PRK05728.1-4"/>
    <property type="match status" value="1"/>
</dbReference>
<evidence type="ECO:0000313" key="2">
    <source>
        <dbReference type="Proteomes" id="UP000463975"/>
    </source>
</evidence>
<dbReference type="EMBL" id="CP047652">
    <property type="protein sequence ID" value="QHI96407.1"/>
    <property type="molecule type" value="Genomic_DNA"/>
</dbReference>
<dbReference type="Proteomes" id="UP000463975">
    <property type="component" value="Chromosome"/>
</dbReference>
<sequence>MVEEGNDKNRFKPQIGFYHLTRTSVQEALLPLLDRTLSSDERALICCSDTEELERLDRALWESPVYFWLPHGSQKTGFAARQPIWLSAKAEPPPNGALFLFRIDGADIIDVNRFKRVFDLFDGQNEDSVVRARLRWKKLKQDGFDLTYWKQEPQGWRQAG</sequence>
<dbReference type="Gene3D" id="3.40.50.10110">
    <property type="entry name" value="DNA polymerase III subunit chi"/>
    <property type="match status" value="1"/>
</dbReference>
<dbReference type="GO" id="GO:0006260">
    <property type="term" value="P:DNA replication"/>
    <property type="evidence" value="ECO:0007669"/>
    <property type="project" value="InterPro"/>
</dbReference>
<dbReference type="GO" id="GO:0003677">
    <property type="term" value="F:DNA binding"/>
    <property type="evidence" value="ECO:0007669"/>
    <property type="project" value="InterPro"/>
</dbReference>
<dbReference type="InterPro" id="IPR036768">
    <property type="entry name" value="PolIII_chi_sf"/>
</dbReference>
<dbReference type="GO" id="GO:0003887">
    <property type="term" value="F:DNA-directed DNA polymerase activity"/>
    <property type="evidence" value="ECO:0007669"/>
    <property type="project" value="InterPro"/>
</dbReference>